<dbReference type="RefSeq" id="WP_155275039.1">
    <property type="nucleotide sequence ID" value="NZ_CP008915.2"/>
</dbReference>
<evidence type="ECO:0000313" key="1">
    <source>
        <dbReference type="EMBL" id="MDW9252893.1"/>
    </source>
</evidence>
<dbReference type="AlphaFoldDB" id="A0AAW9CPU3"/>
<dbReference type="EMBL" id="QXCT01000001">
    <property type="protein sequence ID" value="MDW9252893.1"/>
    <property type="molecule type" value="Genomic_DNA"/>
</dbReference>
<sequence length="82" mass="8906">MNVRLRLRFTHRVAASRAAHRAFAIVRVPEVMPAAFARSAAIDAHCTARREAAFAARIAPLIGGRRARTPAVPPPIPLDSSR</sequence>
<gene>
    <name evidence="1" type="ORF">C7S16_5323</name>
</gene>
<reference evidence="1" key="1">
    <citation type="submission" date="2018-08" db="EMBL/GenBank/DDBJ databases">
        <title>Identification of Burkholderia cepacia strains that express a Burkholderia pseudomallei-like capsular polysaccharide.</title>
        <authorList>
            <person name="Burtnick M.N."/>
            <person name="Vongsouvath M."/>
            <person name="Newton P."/>
            <person name="Wuthiekanun V."/>
            <person name="Limmathurotsakul D."/>
            <person name="Brett P.J."/>
            <person name="Chantratita N."/>
            <person name="Dance D.A."/>
        </authorList>
    </citation>
    <scope>NUCLEOTIDE SEQUENCE</scope>
    <source>
        <strain evidence="1">SBXCC001</strain>
    </source>
</reference>
<comment type="caution">
    <text evidence="1">The sequence shown here is derived from an EMBL/GenBank/DDBJ whole genome shotgun (WGS) entry which is preliminary data.</text>
</comment>
<protein>
    <submittedName>
        <fullName evidence="1">Uncharacterized protein</fullName>
    </submittedName>
</protein>
<name>A0AAW9CPU3_BURTH</name>
<evidence type="ECO:0000313" key="2">
    <source>
        <dbReference type="Proteomes" id="UP001272137"/>
    </source>
</evidence>
<dbReference type="Proteomes" id="UP001272137">
    <property type="component" value="Unassembled WGS sequence"/>
</dbReference>
<accession>A0AAW9CPU3</accession>
<proteinExistence type="predicted"/>
<organism evidence="1 2">
    <name type="scientific">Burkholderia thailandensis</name>
    <dbReference type="NCBI Taxonomy" id="57975"/>
    <lineage>
        <taxon>Bacteria</taxon>
        <taxon>Pseudomonadati</taxon>
        <taxon>Pseudomonadota</taxon>
        <taxon>Betaproteobacteria</taxon>
        <taxon>Burkholderiales</taxon>
        <taxon>Burkholderiaceae</taxon>
        <taxon>Burkholderia</taxon>
        <taxon>pseudomallei group</taxon>
    </lineage>
</organism>